<evidence type="ECO:0000313" key="2">
    <source>
        <dbReference type="EMBL" id="ECG4921393.1"/>
    </source>
</evidence>
<protein>
    <recommendedName>
        <fullName evidence="3">Lipoprotein</fullName>
    </recommendedName>
</protein>
<gene>
    <name evidence="2" type="ORF">E0T03_15615</name>
</gene>
<evidence type="ECO:0008006" key="3">
    <source>
        <dbReference type="Google" id="ProtNLM"/>
    </source>
</evidence>
<proteinExistence type="predicted"/>
<sequence>MRMTRKAIFLGLPLLLAACDSVDAGKWTQQGNECVLTTADNKLSVHVLPSNRMYFIDLSEDCSAFDGGGNDAFSENPVKIGDKTYSAGFYCKAHVRYPAIRMDREEDEREAVSNMLKNDRVKIDIYANGKEVHTLSTKGLTETCQALFSYNPISD</sequence>
<feature type="chain" id="PRO_5030128242" description="Lipoprotein" evidence="1">
    <location>
        <begin position="25"/>
        <end position="155"/>
    </location>
</feature>
<evidence type="ECO:0000256" key="1">
    <source>
        <dbReference type="SAM" id="SignalP"/>
    </source>
</evidence>
<organism evidence="2">
    <name type="scientific">Salmonella enterica subsp. enterica serovar Vitkin</name>
    <dbReference type="NCBI Taxonomy" id="2565162"/>
    <lineage>
        <taxon>Bacteria</taxon>
        <taxon>Pseudomonadati</taxon>
        <taxon>Pseudomonadota</taxon>
        <taxon>Gammaproteobacteria</taxon>
        <taxon>Enterobacterales</taxon>
        <taxon>Enterobacteriaceae</taxon>
        <taxon>Salmonella</taxon>
    </lineage>
</organism>
<accession>A0A5I4ZUG4</accession>
<reference evidence="2" key="1">
    <citation type="submission" date="2019-03" db="EMBL/GenBank/DDBJ databases">
        <authorList>
            <person name="Ashton P.M."/>
            <person name="Dallman T."/>
            <person name="Nair S."/>
            <person name="De Pinna E."/>
            <person name="Peters T."/>
            <person name="Grant K."/>
        </authorList>
    </citation>
    <scope>NUCLEOTIDE SEQUENCE [LARGE SCALE GENOMIC DNA]</scope>
    <source>
        <strain evidence="2">313260</strain>
    </source>
</reference>
<dbReference type="AlphaFoldDB" id="A0A5I4ZUG4"/>
<feature type="signal peptide" evidence="1">
    <location>
        <begin position="1"/>
        <end position="24"/>
    </location>
</feature>
<name>A0A5I4ZUG4_SALET</name>
<keyword evidence="1" id="KW-0732">Signal</keyword>
<dbReference type="EMBL" id="AAIONP010000011">
    <property type="protein sequence ID" value="ECG4921393.1"/>
    <property type="molecule type" value="Genomic_DNA"/>
</dbReference>
<dbReference type="Proteomes" id="UP000839561">
    <property type="component" value="Unassembled WGS sequence"/>
</dbReference>
<comment type="caution">
    <text evidence="2">The sequence shown here is derived from an EMBL/GenBank/DDBJ whole genome shotgun (WGS) entry which is preliminary data.</text>
</comment>
<dbReference type="PROSITE" id="PS51257">
    <property type="entry name" value="PROKAR_LIPOPROTEIN"/>
    <property type="match status" value="1"/>
</dbReference>